<dbReference type="GO" id="GO:0005524">
    <property type="term" value="F:ATP binding"/>
    <property type="evidence" value="ECO:0007669"/>
    <property type="project" value="UniProtKB-UniRule"/>
</dbReference>
<dbReference type="FunFam" id="1.10.510.10:FF:000021">
    <property type="entry name" value="Serine/threonine protein kinase"/>
    <property type="match status" value="1"/>
</dbReference>
<dbReference type="SUPFAM" id="SSF48452">
    <property type="entry name" value="TPR-like"/>
    <property type="match status" value="3"/>
</dbReference>
<dbReference type="SMART" id="SM00028">
    <property type="entry name" value="TPR"/>
    <property type="match status" value="10"/>
</dbReference>
<dbReference type="InterPro" id="IPR011009">
    <property type="entry name" value="Kinase-like_dom_sf"/>
</dbReference>
<proteinExistence type="predicted"/>
<dbReference type="PROSITE" id="PS00107">
    <property type="entry name" value="PROTEIN_KINASE_ATP"/>
    <property type="match status" value="1"/>
</dbReference>
<evidence type="ECO:0000313" key="10">
    <source>
        <dbReference type="EMBL" id="TMQ49641.1"/>
    </source>
</evidence>
<feature type="domain" description="Protein kinase" evidence="9">
    <location>
        <begin position="11"/>
        <end position="293"/>
    </location>
</feature>
<keyword evidence="6 8" id="KW-0067">ATP-binding</keyword>
<organism evidence="10 11">
    <name type="scientific">Eiseniibacteriota bacterium</name>
    <dbReference type="NCBI Taxonomy" id="2212470"/>
    <lineage>
        <taxon>Bacteria</taxon>
        <taxon>Candidatus Eiseniibacteriota</taxon>
    </lineage>
</organism>
<dbReference type="GO" id="GO:0004016">
    <property type="term" value="F:adenylate cyclase activity"/>
    <property type="evidence" value="ECO:0007669"/>
    <property type="project" value="TreeGrafter"/>
</dbReference>
<evidence type="ECO:0000256" key="8">
    <source>
        <dbReference type="PROSITE-ProRule" id="PRU10141"/>
    </source>
</evidence>
<dbReference type="InterPro" id="IPR027417">
    <property type="entry name" value="P-loop_NTPase"/>
</dbReference>
<comment type="caution">
    <text evidence="10">The sequence shown here is derived from an EMBL/GenBank/DDBJ whole genome shotgun (WGS) entry which is preliminary data.</text>
</comment>
<dbReference type="EC" id="2.7.11.1" evidence="1"/>
<reference evidence="10 11" key="1">
    <citation type="journal article" date="2019" name="Nat. Microbiol.">
        <title>Mediterranean grassland soil C-N compound turnover is dependent on rainfall and depth, and is mediated by genomically divergent microorganisms.</title>
        <authorList>
            <person name="Diamond S."/>
            <person name="Andeer P.F."/>
            <person name="Li Z."/>
            <person name="Crits-Christoph A."/>
            <person name="Burstein D."/>
            <person name="Anantharaman K."/>
            <person name="Lane K.R."/>
            <person name="Thomas B.C."/>
            <person name="Pan C."/>
            <person name="Northen T.R."/>
            <person name="Banfield J.F."/>
        </authorList>
    </citation>
    <scope>NUCLEOTIDE SEQUENCE [LARGE SCALE GENOMIC DNA]</scope>
    <source>
        <strain evidence="10">WS_1</strain>
    </source>
</reference>
<name>A0A538SE46_UNCEI</name>
<dbReference type="PANTHER" id="PTHR16305">
    <property type="entry name" value="TESTICULAR SOLUBLE ADENYLYL CYCLASE"/>
    <property type="match status" value="1"/>
</dbReference>
<keyword evidence="7" id="KW-0802">TPR repeat</keyword>
<evidence type="ECO:0000259" key="9">
    <source>
        <dbReference type="PROSITE" id="PS50011"/>
    </source>
</evidence>
<evidence type="ECO:0000256" key="7">
    <source>
        <dbReference type="PROSITE-ProRule" id="PRU00339"/>
    </source>
</evidence>
<feature type="repeat" description="TPR" evidence="7">
    <location>
        <begin position="931"/>
        <end position="964"/>
    </location>
</feature>
<evidence type="ECO:0000256" key="6">
    <source>
        <dbReference type="ARBA" id="ARBA00022840"/>
    </source>
</evidence>
<evidence type="ECO:0000313" key="11">
    <source>
        <dbReference type="Proteomes" id="UP000316292"/>
    </source>
</evidence>
<keyword evidence="3" id="KW-0808">Transferase</keyword>
<dbReference type="SMART" id="SM00220">
    <property type="entry name" value="S_TKc"/>
    <property type="match status" value="1"/>
</dbReference>
<dbReference type="PROSITE" id="PS50011">
    <property type="entry name" value="PROTEIN_KINASE_DOM"/>
    <property type="match status" value="1"/>
</dbReference>
<dbReference type="EMBL" id="VBOR01000054">
    <property type="protein sequence ID" value="TMQ49641.1"/>
    <property type="molecule type" value="Genomic_DNA"/>
</dbReference>
<dbReference type="GO" id="GO:0004674">
    <property type="term" value="F:protein serine/threonine kinase activity"/>
    <property type="evidence" value="ECO:0007669"/>
    <property type="project" value="UniProtKB-KW"/>
</dbReference>
<dbReference type="InterPro" id="IPR000719">
    <property type="entry name" value="Prot_kinase_dom"/>
</dbReference>
<evidence type="ECO:0000256" key="4">
    <source>
        <dbReference type="ARBA" id="ARBA00022741"/>
    </source>
</evidence>
<dbReference type="SUPFAM" id="SSF52540">
    <property type="entry name" value="P-loop containing nucleoside triphosphate hydrolases"/>
    <property type="match status" value="1"/>
</dbReference>
<keyword evidence="5" id="KW-0418">Kinase</keyword>
<keyword evidence="2" id="KW-0723">Serine/threonine-protein kinase</keyword>
<dbReference type="CDD" id="cd14014">
    <property type="entry name" value="STKc_PknB_like"/>
    <property type="match status" value="1"/>
</dbReference>
<evidence type="ECO:0000256" key="1">
    <source>
        <dbReference type="ARBA" id="ARBA00012513"/>
    </source>
</evidence>
<dbReference type="Pfam" id="PF13191">
    <property type="entry name" value="AAA_16"/>
    <property type="match status" value="1"/>
</dbReference>
<feature type="binding site" evidence="8">
    <location>
        <position position="40"/>
    </location>
    <ligand>
        <name>ATP</name>
        <dbReference type="ChEBI" id="CHEBI:30616"/>
    </ligand>
</feature>
<dbReference type="Gene3D" id="1.10.510.10">
    <property type="entry name" value="Transferase(Phosphotransferase) domain 1"/>
    <property type="match status" value="1"/>
</dbReference>
<dbReference type="GO" id="GO:0005737">
    <property type="term" value="C:cytoplasm"/>
    <property type="evidence" value="ECO:0007669"/>
    <property type="project" value="TreeGrafter"/>
</dbReference>
<dbReference type="Pfam" id="PF13424">
    <property type="entry name" value="TPR_12"/>
    <property type="match status" value="2"/>
</dbReference>
<dbReference type="InterPro" id="IPR019734">
    <property type="entry name" value="TPR_rpt"/>
</dbReference>
<gene>
    <name evidence="10" type="ORF">E6K71_04225</name>
</gene>
<dbReference type="InterPro" id="IPR011990">
    <property type="entry name" value="TPR-like_helical_dom_sf"/>
</dbReference>
<dbReference type="Pfam" id="PF13181">
    <property type="entry name" value="TPR_8"/>
    <property type="match status" value="1"/>
</dbReference>
<dbReference type="PROSITE" id="PS50005">
    <property type="entry name" value="TPR"/>
    <property type="match status" value="1"/>
</dbReference>
<keyword evidence="4 8" id="KW-0547">Nucleotide-binding</keyword>
<dbReference type="Gene3D" id="3.30.200.20">
    <property type="entry name" value="Phosphorylase Kinase, domain 1"/>
    <property type="match status" value="1"/>
</dbReference>
<dbReference type="Proteomes" id="UP000316292">
    <property type="component" value="Unassembled WGS sequence"/>
</dbReference>
<dbReference type="Pfam" id="PF00069">
    <property type="entry name" value="Pkinase"/>
    <property type="match status" value="1"/>
</dbReference>
<evidence type="ECO:0000256" key="5">
    <source>
        <dbReference type="ARBA" id="ARBA00022777"/>
    </source>
</evidence>
<evidence type="ECO:0000256" key="3">
    <source>
        <dbReference type="ARBA" id="ARBA00022679"/>
    </source>
</evidence>
<dbReference type="Gene3D" id="1.25.40.10">
    <property type="entry name" value="Tetratricopeptide repeat domain"/>
    <property type="match status" value="3"/>
</dbReference>
<accession>A0A538SE46</accession>
<evidence type="ECO:0000256" key="2">
    <source>
        <dbReference type="ARBA" id="ARBA00022527"/>
    </source>
</evidence>
<protein>
    <recommendedName>
        <fullName evidence="1">non-specific serine/threonine protein kinase</fullName>
        <ecNumber evidence="1">2.7.11.1</ecNumber>
    </recommendedName>
</protein>
<sequence length="1315" mass="146064">MEPRPPHVSHYKIESTLGQGGMGVVYLATDSLLHRRAALKFLPQELAQDPEARRRFLNEGRAAATLNHPNAAVIYEVGADGDDIFLAMEYVPGATLRELIQQGPLSWNEVVDLSLEILDALREAHSHGIVHRDIKGANIKRTPEGRVKVMDFGLAKITGGSTITQSGSIVGTAAYMSPQQVTGQEVDGRTDLFSLGVLMYELLTGKLPFVGDQSVAVAHAILHEDPITIRELVPEIPADLEHIVFKAMMKNVNDRYQIASEMTEDLNRFREHDRMRRSGVHEELDLVATREVFSARRERFLAPMVGREGPTARLTALHREVRLGEGAAVCVAGEAGIGKSRLVEEFYRTCRRDGSRVLVASCLFGGGGSSYLPVADALRQYFALRGVDSAPALQRFLFDRSPRLAGSIPVLSRFLRFAFATNGPTSEEELWEVLDQVVAFIAEERPLVFVLEDLQWADEGTVRLFHFIARRVGGRRVLLVGTYRPEETTSDAGGRQHALPEVLQLLGREERFERIELQRLSRDQVMEVLRRLYPGHQWGEEFGTLLYREAEGNPFFMVEILKLLTAEKVLAKRDDAWTLAITVDKISIPEKVYDVVMRRLSRLGGREREILELGAVEGDVFHSGTILRGLGIERMQLLKTLQFLEQIHHLIHAAGPQYHFDHSKIREILYDSIPPELRIEYHTVVGQFLAESFGESEEHAGVIAFNLLAAGLKSEALPYLILSATAAARLFAHADAIRYLERAESLLHDLHPSHPPAERVRQLVDIRQRRGDEEYAAGRYRAALESYEVALDLTRTAPDARREADLVRAIGRMHYLLGHPVEAQQSYEEAIARYGTLVEEARGSGDESRLNTALRELGKLHFFKGDMESAERFLREAIGMAEARGDERLRAASLNNLSGIHFVRGDMEEAFMCHRTCLGIRQRLGDDAGLAQTHKNIGILHLRLGEPQEAESHLNEALALYRKGVDRRGEAVTLRQLGNLHHNKGDHVGALRHWEASLSLCRELGNTEDLCACLNNLGLIRFEQGQYASAERLYRESLEIRSSQPRGRVLAVLHDNLAELYLDMHQIERAEDEVRLAEQIAADLDSAPVLAEVHAKRALIASARGGTAAAREHARRAISLGEPTGHVESLIEALIASAEVELAGGNHGEAKRAARQARDIARWSKMAYFELRAALTAARAACAEGTGADSLEDLREVVRRANDRGFRPLAARAQNLIGEILARSGNADGAAEEFTRAADQMKEILGSLSEEDRRSLVHHHDWKQLIGNLLDTLVKVGRRDEALGYLVAFGAASCELSPAGESTERAGALISASAD</sequence>
<dbReference type="PANTHER" id="PTHR16305:SF28">
    <property type="entry name" value="GUANYLATE CYCLASE DOMAIN-CONTAINING PROTEIN"/>
    <property type="match status" value="1"/>
</dbReference>
<dbReference type="InterPro" id="IPR017441">
    <property type="entry name" value="Protein_kinase_ATP_BS"/>
</dbReference>
<dbReference type="SUPFAM" id="SSF56112">
    <property type="entry name" value="Protein kinase-like (PK-like)"/>
    <property type="match status" value="1"/>
</dbReference>
<dbReference type="InterPro" id="IPR041664">
    <property type="entry name" value="AAA_16"/>
</dbReference>